<dbReference type="Pfam" id="PF05721">
    <property type="entry name" value="PhyH"/>
    <property type="match status" value="1"/>
</dbReference>
<dbReference type="Proteomes" id="UP001152797">
    <property type="component" value="Unassembled WGS sequence"/>
</dbReference>
<dbReference type="OrthoDB" id="440614at2759"/>
<dbReference type="PANTHER" id="PTHR37563">
    <property type="entry name" value="PHYTANOYL-COA DIOXYGENASE FAMILY PROTEIN (AFU_ORTHOLOGUE AFUA_2G03330)"/>
    <property type="match status" value="1"/>
</dbReference>
<reference evidence="1" key="1">
    <citation type="submission" date="2022-10" db="EMBL/GenBank/DDBJ databases">
        <authorList>
            <person name="Chen Y."/>
            <person name="Dougan E. K."/>
            <person name="Chan C."/>
            <person name="Rhodes N."/>
            <person name="Thang M."/>
        </authorList>
    </citation>
    <scope>NUCLEOTIDE SEQUENCE</scope>
</reference>
<dbReference type="InterPro" id="IPR008775">
    <property type="entry name" value="Phytyl_CoA_dOase-like"/>
</dbReference>
<dbReference type="SUPFAM" id="SSF51197">
    <property type="entry name" value="Clavaminate synthase-like"/>
    <property type="match status" value="1"/>
</dbReference>
<dbReference type="EMBL" id="CAMXCT020006542">
    <property type="protein sequence ID" value="CAL1169028.1"/>
    <property type="molecule type" value="Genomic_DNA"/>
</dbReference>
<protein>
    <submittedName>
        <fullName evidence="1">Uncharacterized protein</fullName>
    </submittedName>
</protein>
<name>A0A9P1DT41_9DINO</name>
<evidence type="ECO:0000313" key="2">
    <source>
        <dbReference type="EMBL" id="CAL4802965.1"/>
    </source>
</evidence>
<organism evidence="1">
    <name type="scientific">Cladocopium goreaui</name>
    <dbReference type="NCBI Taxonomy" id="2562237"/>
    <lineage>
        <taxon>Eukaryota</taxon>
        <taxon>Sar</taxon>
        <taxon>Alveolata</taxon>
        <taxon>Dinophyceae</taxon>
        <taxon>Suessiales</taxon>
        <taxon>Symbiodiniaceae</taxon>
        <taxon>Cladocopium</taxon>
    </lineage>
</organism>
<dbReference type="PANTHER" id="PTHR37563:SF2">
    <property type="entry name" value="PHYTANOYL-COA DIOXYGENASE FAMILY PROTEIN (AFU_ORTHOLOGUE AFUA_2G03330)"/>
    <property type="match status" value="1"/>
</dbReference>
<feature type="non-terminal residue" evidence="1">
    <location>
        <position position="1"/>
    </location>
</feature>
<accession>A0A9P1DT41</accession>
<dbReference type="Gene3D" id="2.60.120.620">
    <property type="entry name" value="q2cbj1_9rhob like domain"/>
    <property type="match status" value="1"/>
</dbReference>
<dbReference type="EMBL" id="CAMXCT030006542">
    <property type="protein sequence ID" value="CAL4802965.1"/>
    <property type="molecule type" value="Genomic_DNA"/>
</dbReference>
<gene>
    <name evidence="1" type="ORF">C1SCF055_LOCUS40471</name>
</gene>
<sequence>HDMSEIVILKASTDRIVCPSRVPSFHRPRPFLGRQRGFRGRTAVAAALGAAATAARAPKKAVPEWEAALRLVEAVNQLRGYPQEELLELLSSIAVKDKGLPVSNGETTSGRSGRGKFVPPKGSDRLFLYDSDGRPSVGAPIVACDGWRDATDQKKQEILEEALAQLKTQGFVVLERLFAPEQLQVLLEEFRGQRKTGLPAGVTFSRMRAKRDMTIPPFDKLWADDDIICHPLILALLCRYLRNSTNMSEEKSAEMSFAHWLGAGGDIETFTSGRLSAGYPELDLLVVVDTPAGAPAQTQHRDTILPGPCASLGVHIPLTTMQAEPLNGAIGFFPGSHLLRGALGASHPTPATEVVGATAPGSVLLYDSFTEHRGLENESAEPRAALFAWFRVPGVYTGHTEENFGPEGLHRANEFRHYVRPRLQTVESEQRELSKGEGDEEAWGFKRGSKLVPWTRSWGEESVCFRCNQTALSGVSASRPGAVRNEWYCQSCWEECGGTPEAWPGNLTEPWEQPDRVSEERLKELQARGLNITPGKGRHKLTLLRERGYFIPVDPSNAWLDRVSNDPQPSGWKDAMKKALGEVPRFDGF</sequence>
<reference evidence="2 3" key="2">
    <citation type="submission" date="2024-05" db="EMBL/GenBank/DDBJ databases">
        <authorList>
            <person name="Chen Y."/>
            <person name="Shah S."/>
            <person name="Dougan E. K."/>
            <person name="Thang M."/>
            <person name="Chan C."/>
        </authorList>
    </citation>
    <scope>NUCLEOTIDE SEQUENCE [LARGE SCALE GENOMIC DNA]</scope>
</reference>
<dbReference type="InterPro" id="IPR051961">
    <property type="entry name" value="Fungal_Metabolite_Diox"/>
</dbReference>
<dbReference type="AlphaFoldDB" id="A0A9P1DT41"/>
<dbReference type="EMBL" id="CAMXCT010006542">
    <property type="protein sequence ID" value="CAI4015653.1"/>
    <property type="molecule type" value="Genomic_DNA"/>
</dbReference>
<evidence type="ECO:0000313" key="3">
    <source>
        <dbReference type="Proteomes" id="UP001152797"/>
    </source>
</evidence>
<evidence type="ECO:0000313" key="1">
    <source>
        <dbReference type="EMBL" id="CAI4015653.1"/>
    </source>
</evidence>
<proteinExistence type="predicted"/>
<comment type="caution">
    <text evidence="1">The sequence shown here is derived from an EMBL/GenBank/DDBJ whole genome shotgun (WGS) entry which is preliminary data.</text>
</comment>
<keyword evidence="3" id="KW-1185">Reference proteome</keyword>